<keyword evidence="3" id="KW-1185">Reference proteome</keyword>
<protein>
    <submittedName>
        <fullName evidence="2">Uncharacterized protein</fullName>
    </submittedName>
</protein>
<evidence type="ECO:0000313" key="3">
    <source>
        <dbReference type="Proteomes" id="UP000516105"/>
    </source>
</evidence>
<keyword evidence="1" id="KW-0812">Transmembrane</keyword>
<evidence type="ECO:0000256" key="1">
    <source>
        <dbReference type="SAM" id="Phobius"/>
    </source>
</evidence>
<dbReference type="EMBL" id="CP060782">
    <property type="protein sequence ID" value="QNP45212.1"/>
    <property type="molecule type" value="Genomic_DNA"/>
</dbReference>
<sequence length="142" mass="15299">MILIAKVSAWLGVALMINGILWPIGLALVLPPKKSPEAGTHQPPEVASARVSTYINEDAVWISWLAWLIYAAVTLSAFSREIFTLYSNAGLGYVYIVLGMPAFLVAWLGLIINASVRLLPARWLFGALGAGGLIVFGYANIN</sequence>
<accession>A0ABX6T5V4</accession>
<organism evidence="2 3">
    <name type="scientific">Sphingomonas sediminicola</name>
    <dbReference type="NCBI Taxonomy" id="386874"/>
    <lineage>
        <taxon>Bacteria</taxon>
        <taxon>Pseudomonadati</taxon>
        <taxon>Pseudomonadota</taxon>
        <taxon>Alphaproteobacteria</taxon>
        <taxon>Sphingomonadales</taxon>
        <taxon>Sphingomonadaceae</taxon>
        <taxon>Sphingomonas</taxon>
    </lineage>
</organism>
<feature type="transmembrane region" description="Helical" evidence="1">
    <location>
        <begin position="7"/>
        <end position="30"/>
    </location>
</feature>
<feature type="transmembrane region" description="Helical" evidence="1">
    <location>
        <begin position="59"/>
        <end position="78"/>
    </location>
</feature>
<feature type="transmembrane region" description="Helical" evidence="1">
    <location>
        <begin position="90"/>
        <end position="111"/>
    </location>
</feature>
<keyword evidence="1" id="KW-1133">Transmembrane helix</keyword>
<name>A0ABX6T5V4_9SPHN</name>
<reference evidence="2 3" key="1">
    <citation type="submission" date="2020-08" db="EMBL/GenBank/DDBJ databases">
        <title>Genome sequence of Sphingomonas sediminicola KACC 15039T.</title>
        <authorList>
            <person name="Hyun D.-W."/>
            <person name="Bae J.-W."/>
        </authorList>
    </citation>
    <scope>NUCLEOTIDE SEQUENCE [LARGE SCALE GENOMIC DNA]</scope>
    <source>
        <strain evidence="2 3">KACC 15039</strain>
    </source>
</reference>
<evidence type="ECO:0000313" key="2">
    <source>
        <dbReference type="EMBL" id="QNP45212.1"/>
    </source>
</evidence>
<feature type="transmembrane region" description="Helical" evidence="1">
    <location>
        <begin position="123"/>
        <end position="141"/>
    </location>
</feature>
<dbReference type="Proteomes" id="UP000516105">
    <property type="component" value="Chromosome"/>
</dbReference>
<keyword evidence="1" id="KW-0472">Membrane</keyword>
<proteinExistence type="predicted"/>
<dbReference type="RefSeq" id="WP_187708168.1">
    <property type="nucleotide sequence ID" value="NZ_CP060782.1"/>
</dbReference>
<gene>
    <name evidence="2" type="ORF">H9L14_11235</name>
</gene>